<accession>A0AAN6ESN4</accession>
<dbReference type="InterPro" id="IPR011330">
    <property type="entry name" value="Glyco_hydro/deAcase_b/a-brl"/>
</dbReference>
<dbReference type="PANTHER" id="PTHR47561">
    <property type="entry name" value="POLYSACCHARIDE DEACETYLASE FAMILY PROTEIN (AFU_ORTHOLOGUE AFUA_6G05030)"/>
    <property type="match status" value="1"/>
</dbReference>
<dbReference type="InterPro" id="IPR037950">
    <property type="entry name" value="PgdA-like"/>
</dbReference>
<name>A0AAN6ESN4_EXODE</name>
<dbReference type="GO" id="GO:0005975">
    <property type="term" value="P:carbohydrate metabolic process"/>
    <property type="evidence" value="ECO:0007669"/>
    <property type="project" value="InterPro"/>
</dbReference>
<dbReference type="AlphaFoldDB" id="A0AAN6ESN4"/>
<comment type="caution">
    <text evidence="2">The sequence shown here is derived from an EMBL/GenBank/DDBJ whole genome shotgun (WGS) entry which is preliminary data.</text>
</comment>
<reference evidence="2" key="1">
    <citation type="submission" date="2023-01" db="EMBL/GenBank/DDBJ databases">
        <title>Exophiala dermititidis isolated from Cystic Fibrosis Patient.</title>
        <authorList>
            <person name="Kurbessoian T."/>
            <person name="Crocker A."/>
            <person name="Murante D."/>
            <person name="Hogan D.A."/>
            <person name="Stajich J.E."/>
        </authorList>
    </citation>
    <scope>NUCLEOTIDE SEQUENCE</scope>
    <source>
        <strain evidence="2">Ex8</strain>
    </source>
</reference>
<dbReference type="GO" id="GO:0016810">
    <property type="term" value="F:hydrolase activity, acting on carbon-nitrogen (but not peptide) bonds"/>
    <property type="evidence" value="ECO:0007669"/>
    <property type="project" value="InterPro"/>
</dbReference>
<feature type="domain" description="NodB homology" evidence="1">
    <location>
        <begin position="28"/>
        <end position="293"/>
    </location>
</feature>
<dbReference type="PANTHER" id="PTHR47561:SF1">
    <property type="entry name" value="POLYSACCHARIDE DEACETYLASE FAMILY PROTEIN (AFU_ORTHOLOGUE AFUA_6G05030)"/>
    <property type="match status" value="1"/>
</dbReference>
<dbReference type="SUPFAM" id="SSF88713">
    <property type="entry name" value="Glycoside hydrolase/deacetylase"/>
    <property type="match status" value="1"/>
</dbReference>
<dbReference type="Proteomes" id="UP001161757">
    <property type="component" value="Unassembled WGS sequence"/>
</dbReference>
<dbReference type="PROSITE" id="PS51677">
    <property type="entry name" value="NODB"/>
    <property type="match status" value="1"/>
</dbReference>
<gene>
    <name evidence="2" type="ORF">HRR80_005590</name>
</gene>
<dbReference type="EMBL" id="JAJGCB010000010">
    <property type="protein sequence ID" value="KAJ8990817.1"/>
    <property type="molecule type" value="Genomic_DNA"/>
</dbReference>
<dbReference type="CDD" id="cd10938">
    <property type="entry name" value="CE4_HpPgdA_like"/>
    <property type="match status" value="1"/>
</dbReference>
<protein>
    <recommendedName>
        <fullName evidence="1">NodB homology domain-containing protein</fullName>
    </recommendedName>
</protein>
<evidence type="ECO:0000313" key="3">
    <source>
        <dbReference type="Proteomes" id="UP001161757"/>
    </source>
</evidence>
<dbReference type="Gene3D" id="3.20.20.370">
    <property type="entry name" value="Glycoside hydrolase/deacetylase"/>
    <property type="match status" value="1"/>
</dbReference>
<organism evidence="2 3">
    <name type="scientific">Exophiala dermatitidis</name>
    <name type="common">Black yeast-like fungus</name>
    <name type="synonym">Wangiella dermatitidis</name>
    <dbReference type="NCBI Taxonomy" id="5970"/>
    <lineage>
        <taxon>Eukaryota</taxon>
        <taxon>Fungi</taxon>
        <taxon>Dikarya</taxon>
        <taxon>Ascomycota</taxon>
        <taxon>Pezizomycotina</taxon>
        <taxon>Eurotiomycetes</taxon>
        <taxon>Chaetothyriomycetidae</taxon>
        <taxon>Chaetothyriales</taxon>
        <taxon>Herpotrichiellaceae</taxon>
        <taxon>Exophiala</taxon>
    </lineage>
</organism>
<dbReference type="InterPro" id="IPR002509">
    <property type="entry name" value="NODB_dom"/>
</dbReference>
<sequence length="293" mass="34203">MGKRRILVGYGIDVDACSSPINTRDGAKPDLTNISRGTFGATVGVPRLLDLWKKKTIKCSWYIPGHTLETFPEEMALIRDAGHEIGLHGYTHEYPGDLTREQFEATLVKTIDITTRFCGMKPKGFTAPAWKTSPDMVDVLEQHGIEYDHSFMHHDFKPYYVPYGRECFQATDYKNHPETWMVPMKQSAKSNVVEIPGNWSIDDWPPFQFDPWSVSQGYVDPFNIERQWQEQFQWCYENYDTFIFPISIHPQVSGRPHILRMHERFIDWVNREHEGVEWCTFATMAQEFREGRI</sequence>
<proteinExistence type="predicted"/>
<evidence type="ECO:0000313" key="2">
    <source>
        <dbReference type="EMBL" id="KAJ8990817.1"/>
    </source>
</evidence>
<dbReference type="Pfam" id="PF01522">
    <property type="entry name" value="Polysacc_deac_1"/>
    <property type="match status" value="1"/>
</dbReference>
<evidence type="ECO:0000259" key="1">
    <source>
        <dbReference type="PROSITE" id="PS51677"/>
    </source>
</evidence>